<protein>
    <recommendedName>
        <fullName evidence="3">F-box domain-containing protein</fullName>
    </recommendedName>
</protein>
<dbReference type="InterPro" id="IPR032675">
    <property type="entry name" value="LRR_dom_sf"/>
</dbReference>
<dbReference type="Proteomes" id="UP001221757">
    <property type="component" value="Unassembled WGS sequence"/>
</dbReference>
<proteinExistence type="predicted"/>
<evidence type="ECO:0008006" key="3">
    <source>
        <dbReference type="Google" id="ProtNLM"/>
    </source>
</evidence>
<evidence type="ECO:0000313" key="1">
    <source>
        <dbReference type="EMBL" id="KAJ7695728.1"/>
    </source>
</evidence>
<gene>
    <name evidence="1" type="ORF">B0H17DRAFT_1055395</name>
</gene>
<dbReference type="AlphaFoldDB" id="A0AAD7GKW6"/>
<dbReference type="Gene3D" id="3.80.10.10">
    <property type="entry name" value="Ribonuclease Inhibitor"/>
    <property type="match status" value="1"/>
</dbReference>
<organism evidence="1 2">
    <name type="scientific">Mycena rosella</name>
    <name type="common">Pink bonnet</name>
    <name type="synonym">Agaricus rosellus</name>
    <dbReference type="NCBI Taxonomy" id="1033263"/>
    <lineage>
        <taxon>Eukaryota</taxon>
        <taxon>Fungi</taxon>
        <taxon>Dikarya</taxon>
        <taxon>Basidiomycota</taxon>
        <taxon>Agaricomycotina</taxon>
        <taxon>Agaricomycetes</taxon>
        <taxon>Agaricomycetidae</taxon>
        <taxon>Agaricales</taxon>
        <taxon>Marasmiineae</taxon>
        <taxon>Mycenaceae</taxon>
        <taxon>Mycena</taxon>
    </lineage>
</organism>
<accession>A0AAD7GKW6</accession>
<sequence length="384" mass="44515">MDTPAIWTELPLVLFRDNVSRDRAMLTKWVDNVSSLPVSMAVECRCPNVLQHALTQIRQFKTLRLQLHRASLCVLGPHSHSGLDVENLQVDITDRLNDAAISQPYSAFADSPSLRSFTLVSSTRYTSTIKFSLPWWQLTKLEISEPRLSCSCMAVFMGCTNLVHLALGMLEDFDYDIAPPFPSTFPFLTDASFLFEDYDSMTMQEFFRPLTFPSLKHLILEYADEAWEWPQVEFAAFQLRSSFNLETLQLEGILLDVADLRGAFESLPSLKSFTIMFVGDRRDACEVFEALTWDGVHSLLPQLERLKVRLFMCDDSLRYCIAMLKSRLGREGGPASQLQFLWLEADEYSRTREIDWWWWQWKLPLVFPTLEWKFTKQRLIDDED</sequence>
<dbReference type="SUPFAM" id="SSF52047">
    <property type="entry name" value="RNI-like"/>
    <property type="match status" value="1"/>
</dbReference>
<name>A0AAD7GKW6_MYCRO</name>
<reference evidence="1" key="1">
    <citation type="submission" date="2023-03" db="EMBL/GenBank/DDBJ databases">
        <title>Massive genome expansion in bonnet fungi (Mycena s.s.) driven by repeated elements and novel gene families across ecological guilds.</title>
        <authorList>
            <consortium name="Lawrence Berkeley National Laboratory"/>
            <person name="Harder C.B."/>
            <person name="Miyauchi S."/>
            <person name="Viragh M."/>
            <person name="Kuo A."/>
            <person name="Thoen E."/>
            <person name="Andreopoulos B."/>
            <person name="Lu D."/>
            <person name="Skrede I."/>
            <person name="Drula E."/>
            <person name="Henrissat B."/>
            <person name="Morin E."/>
            <person name="Kohler A."/>
            <person name="Barry K."/>
            <person name="LaButti K."/>
            <person name="Morin E."/>
            <person name="Salamov A."/>
            <person name="Lipzen A."/>
            <person name="Mereny Z."/>
            <person name="Hegedus B."/>
            <person name="Baldrian P."/>
            <person name="Stursova M."/>
            <person name="Weitz H."/>
            <person name="Taylor A."/>
            <person name="Grigoriev I.V."/>
            <person name="Nagy L.G."/>
            <person name="Martin F."/>
            <person name="Kauserud H."/>
        </authorList>
    </citation>
    <scope>NUCLEOTIDE SEQUENCE</scope>
    <source>
        <strain evidence="1">CBHHK067</strain>
    </source>
</reference>
<keyword evidence="2" id="KW-1185">Reference proteome</keyword>
<dbReference type="EMBL" id="JARKIE010000037">
    <property type="protein sequence ID" value="KAJ7695728.1"/>
    <property type="molecule type" value="Genomic_DNA"/>
</dbReference>
<evidence type="ECO:0000313" key="2">
    <source>
        <dbReference type="Proteomes" id="UP001221757"/>
    </source>
</evidence>
<comment type="caution">
    <text evidence="1">The sequence shown here is derived from an EMBL/GenBank/DDBJ whole genome shotgun (WGS) entry which is preliminary data.</text>
</comment>